<evidence type="ECO:0000313" key="2">
    <source>
        <dbReference type="Proteomes" id="UP001321760"/>
    </source>
</evidence>
<reference evidence="1" key="2">
    <citation type="submission" date="2023-05" db="EMBL/GenBank/DDBJ databases">
        <authorList>
            <consortium name="Lawrence Berkeley National Laboratory"/>
            <person name="Steindorff A."/>
            <person name="Hensen N."/>
            <person name="Bonometti L."/>
            <person name="Westerberg I."/>
            <person name="Brannstrom I.O."/>
            <person name="Guillou S."/>
            <person name="Cros-Aarteil S."/>
            <person name="Calhoun S."/>
            <person name="Haridas S."/>
            <person name="Kuo A."/>
            <person name="Mondo S."/>
            <person name="Pangilinan J."/>
            <person name="Riley R."/>
            <person name="Labutti K."/>
            <person name="Andreopoulos B."/>
            <person name="Lipzen A."/>
            <person name="Chen C."/>
            <person name="Yanf M."/>
            <person name="Daum C."/>
            <person name="Ng V."/>
            <person name="Clum A."/>
            <person name="Ohm R."/>
            <person name="Martin F."/>
            <person name="Silar P."/>
            <person name="Natvig D."/>
            <person name="Lalanne C."/>
            <person name="Gautier V."/>
            <person name="Ament-Velasquez S.L."/>
            <person name="Kruys A."/>
            <person name="Hutchinson M.I."/>
            <person name="Powell A.J."/>
            <person name="Barry K."/>
            <person name="Miller A.N."/>
            <person name="Grigoriev I.V."/>
            <person name="Debuchy R."/>
            <person name="Gladieux P."/>
            <person name="Thoren M.H."/>
            <person name="Johannesson H."/>
        </authorList>
    </citation>
    <scope>NUCLEOTIDE SEQUENCE</scope>
    <source>
        <strain evidence="1">PSN243</strain>
    </source>
</reference>
<keyword evidence="2" id="KW-1185">Reference proteome</keyword>
<evidence type="ECO:0000313" key="1">
    <source>
        <dbReference type="EMBL" id="KAK4454685.1"/>
    </source>
</evidence>
<sequence length="216" mass="24283">MPPRIQQFRSALQIAIFTTKSRSPFRSTVTTMSTNTPTFDSIGVKNTTINCSPGTNLSPHQKLLVGSVLDLFEGKPTLKHLSLWNRNAVFADPLTDAVGYDRFAAQWYGLPAVFGKIQLVSHQVVDGRNPMELELKNRYTAKVVGKTQEIDSRVKIWVGGDGMIERVEDKWDGKELPDGFVGEALRKLNAVTVPMMVKVPKTEEEDRKMYEEREKA</sequence>
<dbReference type="PANTHER" id="PTHR34213">
    <property type="entry name" value="NUCLEAR TRANSPORT FACTOR 2 (NTF2) FAMILY PROTEIN"/>
    <property type="match status" value="1"/>
</dbReference>
<dbReference type="SUPFAM" id="SSF54427">
    <property type="entry name" value="NTF2-like"/>
    <property type="match status" value="1"/>
</dbReference>
<comment type="caution">
    <text evidence="1">The sequence shown here is derived from an EMBL/GenBank/DDBJ whole genome shotgun (WGS) entry which is preliminary data.</text>
</comment>
<organism evidence="1 2">
    <name type="scientific">Podospora aff. communis PSN243</name>
    <dbReference type="NCBI Taxonomy" id="3040156"/>
    <lineage>
        <taxon>Eukaryota</taxon>
        <taxon>Fungi</taxon>
        <taxon>Dikarya</taxon>
        <taxon>Ascomycota</taxon>
        <taxon>Pezizomycotina</taxon>
        <taxon>Sordariomycetes</taxon>
        <taxon>Sordariomycetidae</taxon>
        <taxon>Sordariales</taxon>
        <taxon>Podosporaceae</taxon>
        <taxon>Podospora</taxon>
    </lineage>
</organism>
<protein>
    <submittedName>
        <fullName evidence="1">Uncharacterized protein</fullName>
    </submittedName>
</protein>
<proteinExistence type="predicted"/>
<accession>A0AAV9H3Y9</accession>
<dbReference type="EMBL" id="MU865916">
    <property type="protein sequence ID" value="KAK4454685.1"/>
    <property type="molecule type" value="Genomic_DNA"/>
</dbReference>
<dbReference type="InterPro" id="IPR032710">
    <property type="entry name" value="NTF2-like_dom_sf"/>
</dbReference>
<gene>
    <name evidence="1" type="ORF">QBC34DRAFT_392375</name>
</gene>
<reference evidence="1" key="1">
    <citation type="journal article" date="2023" name="Mol. Phylogenet. Evol.">
        <title>Genome-scale phylogeny and comparative genomics of the fungal order Sordariales.</title>
        <authorList>
            <person name="Hensen N."/>
            <person name="Bonometti L."/>
            <person name="Westerberg I."/>
            <person name="Brannstrom I.O."/>
            <person name="Guillou S."/>
            <person name="Cros-Aarteil S."/>
            <person name="Calhoun S."/>
            <person name="Haridas S."/>
            <person name="Kuo A."/>
            <person name="Mondo S."/>
            <person name="Pangilinan J."/>
            <person name="Riley R."/>
            <person name="LaButti K."/>
            <person name="Andreopoulos B."/>
            <person name="Lipzen A."/>
            <person name="Chen C."/>
            <person name="Yan M."/>
            <person name="Daum C."/>
            <person name="Ng V."/>
            <person name="Clum A."/>
            <person name="Steindorff A."/>
            <person name="Ohm R.A."/>
            <person name="Martin F."/>
            <person name="Silar P."/>
            <person name="Natvig D.O."/>
            <person name="Lalanne C."/>
            <person name="Gautier V."/>
            <person name="Ament-Velasquez S.L."/>
            <person name="Kruys A."/>
            <person name="Hutchinson M.I."/>
            <person name="Powell A.J."/>
            <person name="Barry K."/>
            <person name="Miller A.N."/>
            <person name="Grigoriev I.V."/>
            <person name="Debuchy R."/>
            <person name="Gladieux P."/>
            <person name="Hiltunen Thoren M."/>
            <person name="Johannesson H."/>
        </authorList>
    </citation>
    <scope>NUCLEOTIDE SEQUENCE</scope>
    <source>
        <strain evidence="1">PSN243</strain>
    </source>
</reference>
<dbReference type="Proteomes" id="UP001321760">
    <property type="component" value="Unassembled WGS sequence"/>
</dbReference>
<name>A0AAV9H3Y9_9PEZI</name>
<dbReference type="PANTHER" id="PTHR34213:SF2">
    <property type="entry name" value="NUCLEAR TRANSPORT FACTOR 2 (NTF2) FAMILY PROTEIN"/>
    <property type="match status" value="1"/>
</dbReference>
<dbReference type="AlphaFoldDB" id="A0AAV9H3Y9"/>